<dbReference type="OrthoDB" id="9762051at2"/>
<evidence type="ECO:0000256" key="5">
    <source>
        <dbReference type="ARBA" id="ARBA00069073"/>
    </source>
</evidence>
<dbReference type="PROSITE" id="PS50893">
    <property type="entry name" value="ABC_TRANSPORTER_2"/>
    <property type="match status" value="2"/>
</dbReference>
<keyword evidence="3 9" id="KW-0067">ATP-binding</keyword>
<protein>
    <recommendedName>
        <fullName evidence="5">Probable ATP-binding protein YheS</fullName>
    </recommendedName>
</protein>
<evidence type="ECO:0000313" key="9">
    <source>
        <dbReference type="EMBL" id="GGG49855.1"/>
    </source>
</evidence>
<dbReference type="InterPro" id="IPR050611">
    <property type="entry name" value="ABCF"/>
</dbReference>
<dbReference type="InterPro" id="IPR003439">
    <property type="entry name" value="ABC_transporter-like_ATP-bd"/>
</dbReference>
<dbReference type="InterPro" id="IPR027417">
    <property type="entry name" value="P-loop_NTPase"/>
</dbReference>
<dbReference type="InterPro" id="IPR032781">
    <property type="entry name" value="ABC_tran_Xtn"/>
</dbReference>
<dbReference type="Proteomes" id="UP000627715">
    <property type="component" value="Unassembled WGS sequence"/>
</dbReference>
<gene>
    <name evidence="9" type="ORF">GCM10011403_03740</name>
</gene>
<dbReference type="GO" id="GO:0016887">
    <property type="term" value="F:ATP hydrolysis activity"/>
    <property type="evidence" value="ECO:0007669"/>
    <property type="project" value="InterPro"/>
</dbReference>
<sequence length="637" mass="70974">MINLTNARLMRGEQTLLENANLTLHKGHKVGVIGRNGSGKSSLFACLNGQLQLDAGDLSMPDSLRIAWMKQETVGSDRSAIDHVIDGDSQLREIETALAAAEQQADGHKIAKLHADMDRIDGYNARVRAEQLLSGLGFSTSEFDNPVGDFSGGWRIRLNLAAALMAPSDLLLLDEPTNHLDLQATLWLEQWLNRYTGTLLIISHDRSFLDSVIGGVVSFEGKQLFEYRGNYTSFEKQRAERLAQQQAALEKQLKRRSEIEDFVRRFRAKASKAKQAQSRLKELERMQDIAPAHSDSPFRFSFFSPEQSAENLLSLKKAAIGFEQPLVTGINLKVFRHTRIGLLGRNGMGKSTLLKTLAGQLGWKHDSNTGDVIASKHLKIGYFAQHQVDEIDLSLSPIALIQKIDPAAREQELRNFLGGFDFRGDRISEPAHHFSGGEKSRLALALIVWQKPNVLLLDEPSNHLDMEMRHALTVALQGFDGAIILVSHDRHLMGNTVDEFLLIDQGKCQVFEGDLHEYESWLQQDASSSNTGAGKSRTDLSGSPGMTANAKENRQQAALQRQQTGPLRKEIRALEKSMGKLSDSLKVIEEKLADPDIYDDSRKDELKDLLAKQGEQQSELDRVEEAWLEKSAELESA</sequence>
<dbReference type="Pfam" id="PF12848">
    <property type="entry name" value="ABC_tran_Xtn"/>
    <property type="match status" value="1"/>
</dbReference>
<keyword evidence="2" id="KW-0547">Nucleotide-binding</keyword>
<keyword evidence="10" id="KW-1185">Reference proteome</keyword>
<evidence type="ECO:0000256" key="7">
    <source>
        <dbReference type="SAM" id="MobiDB-lite"/>
    </source>
</evidence>
<feature type="region of interest" description="Disordered" evidence="7">
    <location>
        <begin position="526"/>
        <end position="568"/>
    </location>
</feature>
<feature type="domain" description="ABC transporter" evidence="8">
    <location>
        <begin position="2"/>
        <end position="246"/>
    </location>
</feature>
<dbReference type="SMART" id="SM00382">
    <property type="entry name" value="AAA"/>
    <property type="match status" value="2"/>
</dbReference>
<feature type="compositionally biased region" description="Polar residues" evidence="7">
    <location>
        <begin position="555"/>
        <end position="565"/>
    </location>
</feature>
<proteinExistence type="inferred from homology"/>
<dbReference type="GO" id="GO:0003677">
    <property type="term" value="F:DNA binding"/>
    <property type="evidence" value="ECO:0007669"/>
    <property type="project" value="InterPro"/>
</dbReference>
<feature type="compositionally biased region" description="Polar residues" evidence="7">
    <location>
        <begin position="526"/>
        <end position="546"/>
    </location>
</feature>
<reference evidence="9" key="1">
    <citation type="journal article" date="2014" name="Int. J. Syst. Evol. Microbiol.">
        <title>Complete genome sequence of Corynebacterium casei LMG S-19264T (=DSM 44701T), isolated from a smear-ripened cheese.</title>
        <authorList>
            <consortium name="US DOE Joint Genome Institute (JGI-PGF)"/>
            <person name="Walter F."/>
            <person name="Albersmeier A."/>
            <person name="Kalinowski J."/>
            <person name="Ruckert C."/>
        </authorList>
    </citation>
    <scope>NUCLEOTIDE SEQUENCE</scope>
    <source>
        <strain evidence="9">CGMCC 1.15425</strain>
    </source>
</reference>
<reference evidence="9" key="2">
    <citation type="submission" date="2020-09" db="EMBL/GenBank/DDBJ databases">
        <authorList>
            <person name="Sun Q."/>
            <person name="Zhou Y."/>
        </authorList>
    </citation>
    <scope>NUCLEOTIDE SEQUENCE</scope>
    <source>
        <strain evidence="9">CGMCC 1.15425</strain>
    </source>
</reference>
<dbReference type="Pfam" id="PF00005">
    <property type="entry name" value="ABC_tran"/>
    <property type="match status" value="2"/>
</dbReference>
<dbReference type="GO" id="GO:0005524">
    <property type="term" value="F:ATP binding"/>
    <property type="evidence" value="ECO:0007669"/>
    <property type="project" value="UniProtKB-KW"/>
</dbReference>
<feature type="coiled-coil region" evidence="6">
    <location>
        <begin position="236"/>
        <end position="286"/>
    </location>
</feature>
<keyword evidence="6" id="KW-0175">Coiled coil</keyword>
<dbReference type="RefSeq" id="WP_068812034.1">
    <property type="nucleotide sequence ID" value="NZ_BMIY01000002.1"/>
</dbReference>
<evidence type="ECO:0000313" key="10">
    <source>
        <dbReference type="Proteomes" id="UP000627715"/>
    </source>
</evidence>
<comment type="caution">
    <text evidence="9">The sequence shown here is derived from an EMBL/GenBank/DDBJ whole genome shotgun (WGS) entry which is preliminary data.</text>
</comment>
<dbReference type="Gene3D" id="3.40.50.300">
    <property type="entry name" value="P-loop containing nucleotide triphosphate hydrolases"/>
    <property type="match status" value="2"/>
</dbReference>
<evidence type="ECO:0000259" key="8">
    <source>
        <dbReference type="PROSITE" id="PS50893"/>
    </source>
</evidence>
<dbReference type="FunFam" id="3.40.50.300:FF:002053">
    <property type="entry name" value="ABC transporter ATP-binding protein"/>
    <property type="match status" value="1"/>
</dbReference>
<feature type="coiled-coil region" evidence="6">
    <location>
        <begin position="571"/>
        <end position="626"/>
    </location>
</feature>
<dbReference type="InterPro" id="IPR017871">
    <property type="entry name" value="ABC_transporter-like_CS"/>
</dbReference>
<evidence type="ECO:0000256" key="3">
    <source>
        <dbReference type="ARBA" id="ARBA00022840"/>
    </source>
</evidence>
<dbReference type="AlphaFoldDB" id="A0A917GLF6"/>
<dbReference type="InterPro" id="IPR032524">
    <property type="entry name" value="ABC_tran_C"/>
</dbReference>
<dbReference type="PANTHER" id="PTHR19211">
    <property type="entry name" value="ATP-BINDING TRANSPORT PROTEIN-RELATED"/>
    <property type="match status" value="1"/>
</dbReference>
<dbReference type="EMBL" id="BMIY01000002">
    <property type="protein sequence ID" value="GGG49855.1"/>
    <property type="molecule type" value="Genomic_DNA"/>
</dbReference>
<evidence type="ECO:0000256" key="4">
    <source>
        <dbReference type="ARBA" id="ARBA00061571"/>
    </source>
</evidence>
<evidence type="ECO:0000256" key="1">
    <source>
        <dbReference type="ARBA" id="ARBA00022737"/>
    </source>
</evidence>
<dbReference type="CDD" id="cd03221">
    <property type="entry name" value="ABCF_EF-3"/>
    <property type="match status" value="2"/>
</dbReference>
<dbReference type="FunFam" id="3.40.50.300:FF:000011">
    <property type="entry name" value="Putative ABC transporter ATP-binding component"/>
    <property type="match status" value="1"/>
</dbReference>
<comment type="similarity">
    <text evidence="4">Belongs to the ABC transporter superfamily. ABCF family. YheS subfamily.</text>
</comment>
<dbReference type="PANTHER" id="PTHR19211:SF14">
    <property type="entry name" value="ATP-BINDING CASSETTE SUB-FAMILY F MEMBER 1"/>
    <property type="match status" value="1"/>
</dbReference>
<evidence type="ECO:0000256" key="6">
    <source>
        <dbReference type="SAM" id="Coils"/>
    </source>
</evidence>
<evidence type="ECO:0000256" key="2">
    <source>
        <dbReference type="ARBA" id="ARBA00022741"/>
    </source>
</evidence>
<accession>A0A917GLF6</accession>
<dbReference type="PROSITE" id="PS00211">
    <property type="entry name" value="ABC_TRANSPORTER_1"/>
    <property type="match status" value="1"/>
</dbReference>
<dbReference type="SUPFAM" id="SSF52540">
    <property type="entry name" value="P-loop containing nucleoside triphosphate hydrolases"/>
    <property type="match status" value="2"/>
</dbReference>
<feature type="domain" description="ABC transporter" evidence="8">
    <location>
        <begin position="310"/>
        <end position="530"/>
    </location>
</feature>
<organism evidence="9 10">
    <name type="scientific">Pseudohongiella nitratireducens</name>
    <dbReference type="NCBI Taxonomy" id="1768907"/>
    <lineage>
        <taxon>Bacteria</taxon>
        <taxon>Pseudomonadati</taxon>
        <taxon>Pseudomonadota</taxon>
        <taxon>Gammaproteobacteria</taxon>
        <taxon>Pseudomonadales</taxon>
        <taxon>Pseudohongiellaceae</taxon>
        <taxon>Pseudohongiella</taxon>
    </lineage>
</organism>
<name>A0A917GLF6_9GAMM</name>
<keyword evidence="1" id="KW-0677">Repeat</keyword>
<dbReference type="InterPro" id="IPR003593">
    <property type="entry name" value="AAA+_ATPase"/>
</dbReference>
<dbReference type="Pfam" id="PF16326">
    <property type="entry name" value="ABC_tran_CTD"/>
    <property type="match status" value="1"/>
</dbReference>